<evidence type="ECO:0000313" key="2">
    <source>
        <dbReference type="EMBL" id="KAE9017094.1"/>
    </source>
</evidence>
<feature type="region of interest" description="Disordered" evidence="1">
    <location>
        <begin position="49"/>
        <end position="77"/>
    </location>
</feature>
<dbReference type="EMBL" id="QXFW01000295">
    <property type="protein sequence ID" value="KAE9017094.1"/>
    <property type="molecule type" value="Genomic_DNA"/>
</dbReference>
<dbReference type="Proteomes" id="UP000476176">
    <property type="component" value="Unassembled WGS sequence"/>
</dbReference>
<dbReference type="PANTHER" id="PTHR33667">
    <property type="entry name" value="SI:DKEY-57N24.6"/>
    <property type="match status" value="1"/>
</dbReference>
<feature type="compositionally biased region" description="Polar residues" evidence="1">
    <location>
        <begin position="783"/>
        <end position="793"/>
    </location>
</feature>
<dbReference type="AlphaFoldDB" id="A0A6A3LLT4"/>
<comment type="caution">
    <text evidence="2">The sequence shown here is derived from an EMBL/GenBank/DDBJ whole genome shotgun (WGS) entry which is preliminary data.</text>
</comment>
<protein>
    <submittedName>
        <fullName evidence="2">Uncharacterized protein</fullName>
    </submittedName>
</protein>
<evidence type="ECO:0000313" key="5">
    <source>
        <dbReference type="Proteomes" id="UP000476176"/>
    </source>
</evidence>
<feature type="compositionally biased region" description="Basic and acidic residues" evidence="1">
    <location>
        <begin position="974"/>
        <end position="987"/>
    </location>
</feature>
<evidence type="ECO:0000313" key="4">
    <source>
        <dbReference type="Proteomes" id="UP000460718"/>
    </source>
</evidence>
<sequence length="1185" mass="131580">MKRAEGQVDATPTHKSTFTLQIDAAVESGAFEAPGFRFRFLDGARKQTTSIGSGSGWTPVQGNDPSETDTSPTSPARFRYEQNFPDIAISEAFATALDDDPVLSFFLFDHPGLAGGGATPRAQSKEAKPSTGKTPAAAAAAPVAPLAVEFTPKAFAGLYEMDVSSLLAGALQVKQVWTLSPSAEQASGVEDLEGNVFRSKFTPSEMQPPAQSICMMPSASGLTYLSIQVTVDRPVLAGELLKRLNPLTITIGTARRLPGAVSQGIGAASPHLPLQRYCKPVFALINFFPDQLQPSSSLAPNTQLHAVHRLLVTPGQRQSETVRWNASITLLCGRFDSLELVDAIRFGALTVEVRDRDLKQEETLVRYQLKWESLYATGVDPGQLQQDFSSSILSSRSTPRSSDTSQPQTPSTTSAPATKPMELSAVDDIARSDWRVMLANSGRLFPYGLARFRLVELLNTAKQSMGGMRADSDKPYMGLKLTTDIIAMKRRASPLGTATLSEESELPATVDLSPLEKVTREPGAYVSTSASLSIRLVLQSPIEIVSSTTFEALTTRVDSEASVDERKPPSTLKFSRMVVIIPYKDEVTLGEITKAMTTVNLKALPGVPIRSYQMTEAEKMDCEGGILDVITGTQIIDSQFRMIILEGLADKGMKYLHEELQRKGPNDPQGYRMFSNDELRFSRRLYTVFEIDVKRIKLRYPLPLLMTTPDIYMRTKVSGNCHQALARLADMRKVQRLVEVKHLDLFPTAQMLLEVESKYGESITLEDIHGSSDSKPSVFSKSEVNNAGEQQTPHGKAKDIVSSTRHRSSRLKAPTDSTNASFEQSRRSRVEKNFLIERKNQADQLKTQYAEKKHIAEMLEDKSQLPVYLYSGQKLRTQDILQEKLRERLSKDRHATYTYSRDFQSLALSMVNPEALRQTEEQEDRKKWTTQRGFIYPAPRQPGEYYKHANVPSEARCEDLRQPFVDNVNHPKPVSRDSGELGSRKGPEFSTLPSKDMVFGGTNGDGSVNTDFFRSVHLCGEGLRLEMEEALKKEQDEWDRRLVVDKKQLKFLAHGNICSLPREKPSQLDKISDILKGPARSKPIRIVKNAALPSGKRVPLEKAPVTIHNQEEYVGCVAATFASTLRPSDSNQFVATDAMSGKPKDFFFPSTTNILTPPVKKFITRKEITPVREPEKRGLVWRNEY</sequence>
<gene>
    <name evidence="3" type="ORF">PF004_g6748</name>
    <name evidence="2" type="ORF">PF011_g6845</name>
</gene>
<accession>A0A6A3LLT4</accession>
<reference evidence="4 5" key="1">
    <citation type="submission" date="2018-09" db="EMBL/GenBank/DDBJ databases">
        <title>Genomic investigation of the strawberry pathogen Phytophthora fragariae indicates pathogenicity is determined by transcriptional variation in three key races.</title>
        <authorList>
            <person name="Adams T.M."/>
            <person name="Armitage A.D."/>
            <person name="Sobczyk M.K."/>
            <person name="Bates H.J."/>
            <person name="Dunwell J.M."/>
            <person name="Nellist C.F."/>
            <person name="Harrison R.J."/>
        </authorList>
    </citation>
    <scope>NUCLEOTIDE SEQUENCE [LARGE SCALE GENOMIC DNA]</scope>
    <source>
        <strain evidence="3 5">BC-23</strain>
        <strain evidence="2 4">SCRP245</strain>
    </source>
</reference>
<evidence type="ECO:0000256" key="1">
    <source>
        <dbReference type="SAM" id="MobiDB-lite"/>
    </source>
</evidence>
<feature type="compositionally biased region" description="Low complexity" evidence="1">
    <location>
        <begin position="773"/>
        <end position="782"/>
    </location>
</feature>
<dbReference type="Proteomes" id="UP000460718">
    <property type="component" value="Unassembled WGS sequence"/>
</dbReference>
<feature type="region of interest" description="Disordered" evidence="1">
    <location>
        <begin position="767"/>
        <end position="825"/>
    </location>
</feature>
<organism evidence="2 4">
    <name type="scientific">Phytophthora fragariae</name>
    <dbReference type="NCBI Taxonomy" id="53985"/>
    <lineage>
        <taxon>Eukaryota</taxon>
        <taxon>Sar</taxon>
        <taxon>Stramenopiles</taxon>
        <taxon>Oomycota</taxon>
        <taxon>Peronosporomycetes</taxon>
        <taxon>Peronosporales</taxon>
        <taxon>Peronosporaceae</taxon>
        <taxon>Phytophthora</taxon>
    </lineage>
</organism>
<feature type="region of interest" description="Disordered" evidence="1">
    <location>
        <begin position="965"/>
        <end position="997"/>
    </location>
</feature>
<name>A0A6A3LLT4_9STRA</name>
<feature type="compositionally biased region" description="Polar residues" evidence="1">
    <location>
        <begin position="49"/>
        <end position="74"/>
    </location>
</feature>
<evidence type="ECO:0000313" key="3">
    <source>
        <dbReference type="EMBL" id="KAE9242107.1"/>
    </source>
</evidence>
<proteinExistence type="predicted"/>
<feature type="region of interest" description="Disordered" evidence="1">
    <location>
        <begin position="117"/>
        <end position="136"/>
    </location>
</feature>
<dbReference type="EMBL" id="QXGC01000277">
    <property type="protein sequence ID" value="KAE9242107.1"/>
    <property type="molecule type" value="Genomic_DNA"/>
</dbReference>
<feature type="region of interest" description="Disordered" evidence="1">
    <location>
        <begin position="391"/>
        <end position="422"/>
    </location>
</feature>
<dbReference type="PANTHER" id="PTHR33667:SF7">
    <property type="entry name" value="RIKEN CDNA 1810020O05 GENE"/>
    <property type="match status" value="1"/>
</dbReference>
<feature type="compositionally biased region" description="Low complexity" evidence="1">
    <location>
        <begin position="391"/>
        <end position="414"/>
    </location>
</feature>